<dbReference type="Proteomes" id="UP001174677">
    <property type="component" value="Chromosome 7"/>
</dbReference>
<name>A0ABQ9M727_HEVBR</name>
<evidence type="ECO:0000256" key="1">
    <source>
        <dbReference type="ARBA" id="ARBA00001933"/>
    </source>
</evidence>
<dbReference type="Pfam" id="PF02784">
    <property type="entry name" value="Orn_Arg_deC_N"/>
    <property type="match status" value="1"/>
</dbReference>
<keyword evidence="7" id="KW-1185">Reference proteome</keyword>
<evidence type="ECO:0000313" key="7">
    <source>
        <dbReference type="Proteomes" id="UP001174677"/>
    </source>
</evidence>
<dbReference type="InterPro" id="IPR009006">
    <property type="entry name" value="Ala_racemase/Decarboxylase_C"/>
</dbReference>
<keyword evidence="3" id="KW-0663">Pyridoxal phosphate</keyword>
<comment type="cofactor">
    <cofactor evidence="1">
        <name>pyridoxal 5'-phosphate</name>
        <dbReference type="ChEBI" id="CHEBI:597326"/>
    </cofactor>
</comment>
<accession>A0ABQ9M727</accession>
<dbReference type="Gene3D" id="3.20.20.10">
    <property type="entry name" value="Alanine racemase"/>
    <property type="match status" value="2"/>
</dbReference>
<gene>
    <name evidence="6" type="ORF">P3X46_011439</name>
</gene>
<dbReference type="InterPro" id="IPR022644">
    <property type="entry name" value="De-COase2_N"/>
</dbReference>
<reference evidence="6" key="1">
    <citation type="journal article" date="2023" name="Plant Biotechnol. J.">
        <title>Chromosome-level wild Hevea brasiliensis genome provides new tools for genomic-assisted breeding and valuable loci to elevate rubber yield.</title>
        <authorList>
            <person name="Cheng H."/>
            <person name="Song X."/>
            <person name="Hu Y."/>
            <person name="Wu T."/>
            <person name="Yang Q."/>
            <person name="An Z."/>
            <person name="Feng S."/>
            <person name="Deng Z."/>
            <person name="Wu W."/>
            <person name="Zeng X."/>
            <person name="Tu M."/>
            <person name="Wang X."/>
            <person name="Huang H."/>
        </authorList>
    </citation>
    <scope>NUCLEOTIDE SEQUENCE</scope>
    <source>
        <strain evidence="6">MT/VB/25A 57/8</strain>
    </source>
</reference>
<proteinExistence type="inferred from homology"/>
<dbReference type="EMBL" id="JARPOI010000007">
    <property type="protein sequence ID" value="KAJ9176089.1"/>
    <property type="molecule type" value="Genomic_DNA"/>
</dbReference>
<dbReference type="PANTHER" id="PTHR11482">
    <property type="entry name" value="ARGININE/DIAMINOPIMELATE/ORNITHINE DECARBOXYLASE"/>
    <property type="match status" value="1"/>
</dbReference>
<dbReference type="PANTHER" id="PTHR11482:SF6">
    <property type="entry name" value="ORNITHINE DECARBOXYLASE 1-RELATED"/>
    <property type="match status" value="1"/>
</dbReference>
<evidence type="ECO:0000256" key="2">
    <source>
        <dbReference type="ARBA" id="ARBA00008872"/>
    </source>
</evidence>
<dbReference type="InterPro" id="IPR029066">
    <property type="entry name" value="PLP-binding_barrel"/>
</dbReference>
<evidence type="ECO:0000259" key="5">
    <source>
        <dbReference type="Pfam" id="PF02784"/>
    </source>
</evidence>
<dbReference type="InterPro" id="IPR002433">
    <property type="entry name" value="Orn_de-COase"/>
</dbReference>
<protein>
    <recommendedName>
        <fullName evidence="5">Orn/DAP/Arg decarboxylase 2 N-terminal domain-containing protein</fullName>
    </recommendedName>
</protein>
<evidence type="ECO:0000256" key="4">
    <source>
        <dbReference type="ARBA" id="ARBA00023239"/>
    </source>
</evidence>
<evidence type="ECO:0000313" key="6">
    <source>
        <dbReference type="EMBL" id="KAJ9176089.1"/>
    </source>
</evidence>
<keyword evidence="4" id="KW-0456">Lyase</keyword>
<sequence>MVSALAVISEVSRVRGQEVFTVPSDAFNGQMRSIYENQDALDFGVVIGLEEKWNQFLPNAAEPGVNFDCGSEAEIETVLGLDFSPDGILYANPSKAVSHIKHAASVGVNLTTFDSKEVDKISSRSIADKFGAFPDEMVVPLLQHAHQAGLEVLGVTFHVGYKASAQLKMPRMRILNIVNDSIQEYFPNDTSLTLTAEPGRFFVETAVTMVTNAIGKRVRGNEIQYLIDDGI</sequence>
<dbReference type="SUPFAM" id="SSF51419">
    <property type="entry name" value="PLP-binding barrel"/>
    <property type="match status" value="1"/>
</dbReference>
<organism evidence="6 7">
    <name type="scientific">Hevea brasiliensis</name>
    <name type="common">Para rubber tree</name>
    <name type="synonym">Siphonia brasiliensis</name>
    <dbReference type="NCBI Taxonomy" id="3981"/>
    <lineage>
        <taxon>Eukaryota</taxon>
        <taxon>Viridiplantae</taxon>
        <taxon>Streptophyta</taxon>
        <taxon>Embryophyta</taxon>
        <taxon>Tracheophyta</taxon>
        <taxon>Spermatophyta</taxon>
        <taxon>Magnoliopsida</taxon>
        <taxon>eudicotyledons</taxon>
        <taxon>Gunneridae</taxon>
        <taxon>Pentapetalae</taxon>
        <taxon>rosids</taxon>
        <taxon>fabids</taxon>
        <taxon>Malpighiales</taxon>
        <taxon>Euphorbiaceae</taxon>
        <taxon>Crotonoideae</taxon>
        <taxon>Micrandreae</taxon>
        <taxon>Hevea</taxon>
    </lineage>
</organism>
<comment type="similarity">
    <text evidence="2">Belongs to the Orn/Lys/Arg decarboxylase class-II family.</text>
</comment>
<evidence type="ECO:0000256" key="3">
    <source>
        <dbReference type="ARBA" id="ARBA00022898"/>
    </source>
</evidence>
<comment type="caution">
    <text evidence="6">The sequence shown here is derived from an EMBL/GenBank/DDBJ whole genome shotgun (WGS) entry which is preliminary data.</text>
</comment>
<dbReference type="Gene3D" id="2.40.37.10">
    <property type="entry name" value="Lyase, Ornithine Decarboxylase, Chain A, domain 1"/>
    <property type="match status" value="1"/>
</dbReference>
<feature type="domain" description="Orn/DAP/Arg decarboxylase 2 N-terminal" evidence="5">
    <location>
        <begin position="60"/>
        <end position="122"/>
    </location>
</feature>